<name>A0ABR0KM04_9EURO</name>
<protein>
    <recommendedName>
        <fullName evidence="2">Transcription factor TFIIIC triple barrel domain-containing protein</fullName>
    </recommendedName>
</protein>
<keyword evidence="4" id="KW-1185">Reference proteome</keyword>
<dbReference type="InterPro" id="IPR019481">
    <property type="entry name" value="TFIIIC_triple_barrel"/>
</dbReference>
<feature type="compositionally biased region" description="Polar residues" evidence="1">
    <location>
        <begin position="359"/>
        <end position="369"/>
    </location>
</feature>
<comment type="caution">
    <text evidence="3">The sequence shown here is derived from an EMBL/GenBank/DDBJ whole genome shotgun (WGS) entry which is preliminary data.</text>
</comment>
<gene>
    <name evidence="3" type="ORF">LTR24_001028</name>
</gene>
<evidence type="ECO:0000259" key="2">
    <source>
        <dbReference type="Pfam" id="PF10419"/>
    </source>
</evidence>
<evidence type="ECO:0000313" key="3">
    <source>
        <dbReference type="EMBL" id="KAK5100233.1"/>
    </source>
</evidence>
<sequence length="369" mass="40622">MASQPTQNDDEWEYEYDYNDTEVFLVDLDLTTVNRTLRATTENRNKRLADIPGNPAAKKRQKTSVKGKQALPGASSTEGNAVSQDASNAAASLEPSATVVNPSKDGDAQGNGIQVLDLHTSNPIVSHKGQVFSCTWTDMIGTTMFFSQPRDTPLYDPEISTDDFDMFGMSRIKLVGREAKVTPIPQNVKENASSERPGQSLGTIKRSNARLNADLRKQANFLEQLMNIKKNRGEEDNVHVVMNNKIARSIAEDKLKFNTQRRGAEIEELNRKVVRGDAEALQKLEQIYLGRDNGDSDNDVQVASGVFETPMRLRRRAASSVVESDAEIEYDQPRIVGTASLSPDIPNRVSGIPMGVTNPVPNNTSNENG</sequence>
<feature type="domain" description="Transcription factor TFIIIC triple barrel" evidence="2">
    <location>
        <begin position="20"/>
        <end position="181"/>
    </location>
</feature>
<organism evidence="3 4">
    <name type="scientific">Lithohypha guttulata</name>
    <dbReference type="NCBI Taxonomy" id="1690604"/>
    <lineage>
        <taxon>Eukaryota</taxon>
        <taxon>Fungi</taxon>
        <taxon>Dikarya</taxon>
        <taxon>Ascomycota</taxon>
        <taxon>Pezizomycotina</taxon>
        <taxon>Eurotiomycetes</taxon>
        <taxon>Chaetothyriomycetidae</taxon>
        <taxon>Chaetothyriales</taxon>
        <taxon>Trichomeriaceae</taxon>
        <taxon>Lithohypha</taxon>
    </lineage>
</organism>
<dbReference type="Gene3D" id="2.60.40.4370">
    <property type="match status" value="1"/>
</dbReference>
<feature type="compositionally biased region" description="Polar residues" evidence="1">
    <location>
        <begin position="74"/>
        <end position="90"/>
    </location>
</feature>
<feature type="region of interest" description="Disordered" evidence="1">
    <location>
        <begin position="347"/>
        <end position="369"/>
    </location>
</feature>
<dbReference type="EMBL" id="JAVRRG010000007">
    <property type="protein sequence ID" value="KAK5100233.1"/>
    <property type="molecule type" value="Genomic_DNA"/>
</dbReference>
<reference evidence="3 4" key="1">
    <citation type="submission" date="2023-08" db="EMBL/GenBank/DDBJ databases">
        <title>Black Yeasts Isolated from many extreme environments.</title>
        <authorList>
            <person name="Coleine C."/>
            <person name="Stajich J.E."/>
            <person name="Selbmann L."/>
        </authorList>
    </citation>
    <scope>NUCLEOTIDE SEQUENCE [LARGE SCALE GENOMIC DNA]</scope>
    <source>
        <strain evidence="3 4">CCFEE 5885</strain>
    </source>
</reference>
<dbReference type="Proteomes" id="UP001345013">
    <property type="component" value="Unassembled WGS sequence"/>
</dbReference>
<feature type="region of interest" description="Disordered" evidence="1">
    <location>
        <begin position="44"/>
        <end position="111"/>
    </location>
</feature>
<evidence type="ECO:0000313" key="4">
    <source>
        <dbReference type="Proteomes" id="UP001345013"/>
    </source>
</evidence>
<dbReference type="Pfam" id="PF10419">
    <property type="entry name" value="TFIIIC_sub6"/>
    <property type="match status" value="1"/>
</dbReference>
<proteinExistence type="predicted"/>
<accession>A0ABR0KM04</accession>
<evidence type="ECO:0000256" key="1">
    <source>
        <dbReference type="SAM" id="MobiDB-lite"/>
    </source>
</evidence>